<comment type="caution">
    <text evidence="4">The sequence shown here is derived from an EMBL/GenBank/DDBJ whole genome shotgun (WGS) entry which is preliminary data.</text>
</comment>
<comment type="subunit">
    <text evidence="1">Component of the ribosome quality control complex (RQC).</text>
</comment>
<proteinExistence type="inferred from homology"/>
<dbReference type="EMBL" id="JAHYIQ010000003">
    <property type="protein sequence ID" value="KAK1134382.1"/>
    <property type="molecule type" value="Genomic_DNA"/>
</dbReference>
<dbReference type="GO" id="GO:0008270">
    <property type="term" value="F:zinc ion binding"/>
    <property type="evidence" value="ECO:0007669"/>
    <property type="project" value="UniProtKB-KW"/>
</dbReference>
<evidence type="ECO:0000256" key="2">
    <source>
        <dbReference type="SAM" id="MobiDB-lite"/>
    </source>
</evidence>
<evidence type="ECO:0000313" key="5">
    <source>
        <dbReference type="Proteomes" id="UP001177670"/>
    </source>
</evidence>
<keyword evidence="1" id="KW-0863">Zinc-finger</keyword>
<reference evidence="4" key="1">
    <citation type="submission" date="2021-10" db="EMBL/GenBank/DDBJ databases">
        <title>Melipona bicolor Genome sequencing and assembly.</title>
        <authorList>
            <person name="Araujo N.S."/>
            <person name="Arias M.C."/>
        </authorList>
    </citation>
    <scope>NUCLEOTIDE SEQUENCE</scope>
    <source>
        <strain evidence="4">USP_2M_L1-L4_2017</strain>
        <tissue evidence="4">Whole body</tissue>
    </source>
</reference>
<evidence type="ECO:0000259" key="3">
    <source>
        <dbReference type="Pfam" id="PF22958"/>
    </source>
</evidence>
<comment type="function">
    <text evidence="1">E3 ubiquitin-protein ligase. Component of the ribosome quality control complex (RQC), a ribosome-associated complex that mediates ubiquitination and extraction of incompletely synthesized nascent chains for proteasomal degradation.</text>
</comment>
<keyword evidence="1" id="KW-0862">Zinc</keyword>
<dbReference type="GO" id="GO:1990112">
    <property type="term" value="C:RQC complex"/>
    <property type="evidence" value="ECO:0007669"/>
    <property type="project" value="UniProtKB-UniRule"/>
</dbReference>
<evidence type="ECO:0000313" key="4">
    <source>
        <dbReference type="EMBL" id="KAK1134382.1"/>
    </source>
</evidence>
<dbReference type="PANTHER" id="PTHR12389:SF0">
    <property type="entry name" value="E3 UBIQUITIN-PROTEIN LIGASE LISTERIN"/>
    <property type="match status" value="1"/>
</dbReference>
<dbReference type="Proteomes" id="UP001177670">
    <property type="component" value="Unassembled WGS sequence"/>
</dbReference>
<feature type="compositionally biased region" description="Polar residues" evidence="2">
    <location>
        <begin position="1"/>
        <end position="20"/>
    </location>
</feature>
<dbReference type="EC" id="2.3.2.27" evidence="1"/>
<dbReference type="GO" id="GO:0061630">
    <property type="term" value="F:ubiquitin protein ligase activity"/>
    <property type="evidence" value="ECO:0007669"/>
    <property type="project" value="UniProtKB-UniRule"/>
</dbReference>
<organism evidence="4 5">
    <name type="scientific">Melipona bicolor</name>
    <dbReference type="NCBI Taxonomy" id="60889"/>
    <lineage>
        <taxon>Eukaryota</taxon>
        <taxon>Metazoa</taxon>
        <taxon>Ecdysozoa</taxon>
        <taxon>Arthropoda</taxon>
        <taxon>Hexapoda</taxon>
        <taxon>Insecta</taxon>
        <taxon>Pterygota</taxon>
        <taxon>Neoptera</taxon>
        <taxon>Endopterygota</taxon>
        <taxon>Hymenoptera</taxon>
        <taxon>Apocrita</taxon>
        <taxon>Aculeata</taxon>
        <taxon>Apoidea</taxon>
        <taxon>Anthophila</taxon>
        <taxon>Apidae</taxon>
        <taxon>Melipona</taxon>
    </lineage>
</organism>
<dbReference type="InterPro" id="IPR016024">
    <property type="entry name" value="ARM-type_fold"/>
</dbReference>
<protein>
    <recommendedName>
        <fullName evidence="1">E3 ubiquitin-protein ligase listerin</fullName>
        <ecNumber evidence="1">2.3.2.27</ecNumber>
    </recommendedName>
    <alternativeName>
        <fullName evidence="1">RING-type E3 ubiquitin transferase listerin</fullName>
    </alternativeName>
</protein>
<keyword evidence="5" id="KW-1185">Reference proteome</keyword>
<dbReference type="PANTHER" id="PTHR12389">
    <property type="entry name" value="ZINC FINGER PROTEIN 294"/>
    <property type="match status" value="1"/>
</dbReference>
<comment type="similarity">
    <text evidence="1">Belongs to the LTN1 family.</text>
</comment>
<dbReference type="InterPro" id="IPR054476">
    <property type="entry name" value="Ltn1_N"/>
</dbReference>
<dbReference type="SUPFAM" id="SSF48371">
    <property type="entry name" value="ARM repeat"/>
    <property type="match status" value="1"/>
</dbReference>
<comment type="catalytic activity">
    <reaction evidence="1">
        <text>S-ubiquitinyl-[E2 ubiquitin-conjugating enzyme]-L-cysteine + [acceptor protein]-L-lysine = [E2 ubiquitin-conjugating enzyme]-L-cysteine + N(6)-ubiquitinyl-[acceptor protein]-L-lysine.</text>
        <dbReference type="EC" id="2.3.2.27"/>
    </reaction>
</comment>
<feature type="region of interest" description="Disordered" evidence="2">
    <location>
        <begin position="1"/>
        <end position="23"/>
    </location>
</feature>
<name>A0AA40GC89_9HYME</name>
<comment type="pathway">
    <text evidence="1">Protein modification; protein ubiquitination.</text>
</comment>
<keyword evidence="1" id="KW-0833">Ubl conjugation pathway</keyword>
<evidence type="ECO:0000256" key="1">
    <source>
        <dbReference type="RuleBase" id="RU367090"/>
    </source>
</evidence>
<accession>A0AA40GC89</accession>
<keyword evidence="1" id="KW-0808">Transferase</keyword>
<keyword evidence="1" id="KW-0479">Metal-binding</keyword>
<sequence length="728" mass="84512">MGKNKQAQRVKNNGMPSNSGRRAKFLDTPIDFSTVRSGRYVAALPLCDINEVEMNRLDSNVRIILKKMNKKNPITKYKALHEFATLCRDSEISIVEGMLPFWPRLYSALAIDIKRTVREAAQLAHAALVKRIGKSVAKYLKLLAGAWFISQYDVYPPAASIATNSFNDTFLQKRIDAIVYCRHEILSCICDNLIVHSALTLSQKHDVFLRKKTKTVHCDSYHVRKICRDNILLPYSLTAKDMEAKRQSVLISSLHGYSVYLNTVPIQEVEKMIELHNKIISSNNFWNLINTDVVPIKTAFFTLLTSMIDTNVMLQNEKKRTVTSIVNSLDEMYPPLSSAVWKSMHTAMNNIKDWYSVINIEKLFLPKLYRVLQNGGQCCASDIYPYLLPFISQFPKLSVDPHHLYTNFFTNMRQGFSVQSVRTDHYEALAVTTSFVECFGYYILLNVNNQDLINALLSEQLMPLLEMCLKEDGPLAQIFSYEITHLIRYWSKNRYNKDYKSYICLMEEFWRNLNTLFTSPVNISSQTAFLITLRMGSEHGRKNLEMKLCNSGENIMNQSQTQNVENDTDVKFLAELKTFVNSICVKCFNQITEKGYITYLNKLIAHFEGDHAFENLFELLNAQMNFFNFYNEILRSWLLEQRQDIEDITELMFNLMKYMNHSERNEIMESLTEFDTLIVKDVLRYALSKKHRNDDIVKKWYSQSEIIATVTVTAKKHYFTLFKNIGWQ</sequence>
<dbReference type="InterPro" id="IPR039795">
    <property type="entry name" value="LTN1/Rkr1"/>
</dbReference>
<dbReference type="AlphaFoldDB" id="A0AA40GC89"/>
<dbReference type="Pfam" id="PF22958">
    <property type="entry name" value="Ltn1_1st"/>
    <property type="match status" value="2"/>
</dbReference>
<dbReference type="GO" id="GO:0005829">
    <property type="term" value="C:cytosol"/>
    <property type="evidence" value="ECO:0007669"/>
    <property type="project" value="UniProtKB-UniRule"/>
</dbReference>
<feature type="domain" description="E3 ubiquitin-protein ligase listerin N-terminal" evidence="3">
    <location>
        <begin position="57"/>
        <end position="205"/>
    </location>
</feature>
<dbReference type="GO" id="GO:0072344">
    <property type="term" value="P:rescue of stalled ribosome"/>
    <property type="evidence" value="ECO:0007669"/>
    <property type="project" value="UniProtKB-UniRule"/>
</dbReference>
<dbReference type="GO" id="GO:1990116">
    <property type="term" value="P:ribosome-associated ubiquitin-dependent protein catabolic process"/>
    <property type="evidence" value="ECO:0007669"/>
    <property type="project" value="UniProtKB-UniRule"/>
</dbReference>
<dbReference type="GO" id="GO:0043023">
    <property type="term" value="F:ribosomal large subunit binding"/>
    <property type="evidence" value="ECO:0007669"/>
    <property type="project" value="TreeGrafter"/>
</dbReference>
<gene>
    <name evidence="4" type="ORF">K0M31_012153</name>
</gene>
<feature type="domain" description="E3 ubiquitin-protein ligase listerin N-terminal" evidence="3">
    <location>
        <begin position="237"/>
        <end position="394"/>
    </location>
</feature>